<protein>
    <submittedName>
        <fullName evidence="4">ADP-ribose pyrophosphatase</fullName>
        <ecNumber evidence="4">3.6.1.13</ecNumber>
    </submittedName>
</protein>
<gene>
    <name evidence="4" type="ORF">MGWOODY_XGa141</name>
</gene>
<dbReference type="PANTHER" id="PTHR11839">
    <property type="entry name" value="UDP/ADP-SUGAR PYROPHOSPHATASE"/>
    <property type="match status" value="1"/>
</dbReference>
<reference evidence="4" key="1">
    <citation type="submission" date="2015-10" db="EMBL/GenBank/DDBJ databases">
        <authorList>
            <person name="Gilbert D.G."/>
        </authorList>
    </citation>
    <scope>NUCLEOTIDE SEQUENCE</scope>
</reference>
<sequence>MIASGRVSIYRGRLIELGLETAVLPNGATIELEIVRHPGGAVVLALDEADRVCLLRQYRHVAGDWIWELPAGVIEVGEDPLETAQRELREEAGLVATQWRELGTMLPSPGFCSEELFLYQAGDLSHVGADTQPDEQIEVHWHTLEQVKAMAVDGRIRDAKTLVALYRLG</sequence>
<name>A0A160TQJ9_9ZZZZ</name>
<dbReference type="EMBL" id="CZRL01000032">
    <property type="protein sequence ID" value="CUS50587.1"/>
    <property type="molecule type" value="Genomic_DNA"/>
</dbReference>
<dbReference type="InterPro" id="IPR000086">
    <property type="entry name" value="NUDIX_hydrolase_dom"/>
</dbReference>
<comment type="cofactor">
    <cofactor evidence="1">
        <name>Mg(2+)</name>
        <dbReference type="ChEBI" id="CHEBI:18420"/>
    </cofactor>
</comment>
<dbReference type="InterPro" id="IPR015797">
    <property type="entry name" value="NUDIX_hydrolase-like_dom_sf"/>
</dbReference>
<evidence type="ECO:0000256" key="2">
    <source>
        <dbReference type="ARBA" id="ARBA00022801"/>
    </source>
</evidence>
<proteinExistence type="predicted"/>
<keyword evidence="2 4" id="KW-0378">Hydrolase</keyword>
<evidence type="ECO:0000256" key="1">
    <source>
        <dbReference type="ARBA" id="ARBA00001946"/>
    </source>
</evidence>
<dbReference type="Gene3D" id="3.90.79.10">
    <property type="entry name" value="Nucleoside Triphosphate Pyrophosphohydrolase"/>
    <property type="match status" value="1"/>
</dbReference>
<dbReference type="GO" id="GO:0019693">
    <property type="term" value="P:ribose phosphate metabolic process"/>
    <property type="evidence" value="ECO:0007669"/>
    <property type="project" value="TreeGrafter"/>
</dbReference>
<dbReference type="GO" id="GO:0047631">
    <property type="term" value="F:ADP-ribose diphosphatase activity"/>
    <property type="evidence" value="ECO:0007669"/>
    <property type="project" value="UniProtKB-EC"/>
</dbReference>
<dbReference type="GO" id="GO:0006753">
    <property type="term" value="P:nucleoside phosphate metabolic process"/>
    <property type="evidence" value="ECO:0007669"/>
    <property type="project" value="TreeGrafter"/>
</dbReference>
<dbReference type="Pfam" id="PF00293">
    <property type="entry name" value="NUDIX"/>
    <property type="match status" value="1"/>
</dbReference>
<evidence type="ECO:0000259" key="3">
    <source>
        <dbReference type="PROSITE" id="PS51462"/>
    </source>
</evidence>
<feature type="domain" description="Nudix hydrolase" evidence="3">
    <location>
        <begin position="35"/>
        <end position="164"/>
    </location>
</feature>
<dbReference type="PANTHER" id="PTHR11839:SF18">
    <property type="entry name" value="NUDIX HYDROLASE DOMAIN-CONTAINING PROTEIN"/>
    <property type="match status" value="1"/>
</dbReference>
<dbReference type="GO" id="GO:0005829">
    <property type="term" value="C:cytosol"/>
    <property type="evidence" value="ECO:0007669"/>
    <property type="project" value="TreeGrafter"/>
</dbReference>
<accession>A0A160TQJ9</accession>
<dbReference type="InterPro" id="IPR020476">
    <property type="entry name" value="Nudix_hydrolase"/>
</dbReference>
<dbReference type="InterPro" id="IPR020084">
    <property type="entry name" value="NUDIX_hydrolase_CS"/>
</dbReference>
<dbReference type="EC" id="3.6.1.13" evidence="4"/>
<dbReference type="AlphaFoldDB" id="A0A160TQJ9"/>
<dbReference type="PRINTS" id="PR00502">
    <property type="entry name" value="NUDIXFAMILY"/>
</dbReference>
<dbReference type="CDD" id="cd03424">
    <property type="entry name" value="NUDIX_ADPRase_Nudt5_UGPPase_Nudt14"/>
    <property type="match status" value="1"/>
</dbReference>
<evidence type="ECO:0000313" key="4">
    <source>
        <dbReference type="EMBL" id="CUS50587.1"/>
    </source>
</evidence>
<dbReference type="PROSITE" id="PS00893">
    <property type="entry name" value="NUDIX_BOX"/>
    <property type="match status" value="1"/>
</dbReference>
<dbReference type="SUPFAM" id="SSF55811">
    <property type="entry name" value="Nudix"/>
    <property type="match status" value="1"/>
</dbReference>
<dbReference type="PROSITE" id="PS51462">
    <property type="entry name" value="NUDIX"/>
    <property type="match status" value="1"/>
</dbReference>
<organism evidence="4">
    <name type="scientific">hydrothermal vent metagenome</name>
    <dbReference type="NCBI Taxonomy" id="652676"/>
    <lineage>
        <taxon>unclassified sequences</taxon>
        <taxon>metagenomes</taxon>
        <taxon>ecological metagenomes</taxon>
    </lineage>
</organism>